<keyword evidence="3" id="KW-1185">Reference proteome</keyword>
<protein>
    <recommendedName>
        <fullName evidence="1">CHK kinase-like domain-containing protein</fullName>
    </recommendedName>
</protein>
<evidence type="ECO:0000313" key="2">
    <source>
        <dbReference type="EMBL" id="KAK7602285.1"/>
    </source>
</evidence>
<comment type="caution">
    <text evidence="2">The sequence shown here is derived from an EMBL/GenBank/DDBJ whole genome shotgun (WGS) entry which is preliminary data.</text>
</comment>
<organism evidence="2 3">
    <name type="scientific">Parthenolecanium corni</name>
    <dbReference type="NCBI Taxonomy" id="536013"/>
    <lineage>
        <taxon>Eukaryota</taxon>
        <taxon>Metazoa</taxon>
        <taxon>Ecdysozoa</taxon>
        <taxon>Arthropoda</taxon>
        <taxon>Hexapoda</taxon>
        <taxon>Insecta</taxon>
        <taxon>Pterygota</taxon>
        <taxon>Neoptera</taxon>
        <taxon>Paraneoptera</taxon>
        <taxon>Hemiptera</taxon>
        <taxon>Sternorrhyncha</taxon>
        <taxon>Coccoidea</taxon>
        <taxon>Coccidae</taxon>
        <taxon>Parthenolecanium</taxon>
    </lineage>
</organism>
<reference evidence="2 3" key="1">
    <citation type="submission" date="2024-03" db="EMBL/GenBank/DDBJ databases">
        <title>Adaptation during the transition from Ophiocordyceps entomopathogen to insect associate is accompanied by gene loss and intensified selection.</title>
        <authorList>
            <person name="Ward C.M."/>
            <person name="Onetto C.A."/>
            <person name="Borneman A.R."/>
        </authorList>
    </citation>
    <scope>NUCLEOTIDE SEQUENCE [LARGE SCALE GENOMIC DNA]</scope>
    <source>
        <strain evidence="2">AWRI1</strain>
        <tissue evidence="2">Single Adult Female</tissue>
    </source>
</reference>
<dbReference type="InterPro" id="IPR015897">
    <property type="entry name" value="CHK_kinase-like"/>
</dbReference>
<dbReference type="Proteomes" id="UP001367676">
    <property type="component" value="Unassembled WGS sequence"/>
</dbReference>
<gene>
    <name evidence="2" type="ORF">V9T40_009726</name>
</gene>
<dbReference type="SUPFAM" id="SSF56112">
    <property type="entry name" value="Protein kinase-like (PK-like)"/>
    <property type="match status" value="1"/>
</dbReference>
<dbReference type="Gene3D" id="3.90.1200.10">
    <property type="match status" value="1"/>
</dbReference>
<dbReference type="Pfam" id="PF02958">
    <property type="entry name" value="EcKL"/>
    <property type="match status" value="1"/>
</dbReference>
<feature type="domain" description="CHK kinase-like" evidence="1">
    <location>
        <begin position="119"/>
        <end position="307"/>
    </location>
</feature>
<dbReference type="PANTHER" id="PTHR11012:SF55">
    <property type="entry name" value="BHLH DOMAIN-CONTAINING PROTEIN"/>
    <property type="match status" value="1"/>
</dbReference>
<evidence type="ECO:0000313" key="3">
    <source>
        <dbReference type="Proteomes" id="UP001367676"/>
    </source>
</evidence>
<dbReference type="EMBL" id="JBBCAQ010000010">
    <property type="protein sequence ID" value="KAK7602285.1"/>
    <property type="molecule type" value="Genomic_DNA"/>
</dbReference>
<dbReference type="AlphaFoldDB" id="A0AAN9Y9C3"/>
<dbReference type="InterPro" id="IPR004119">
    <property type="entry name" value="EcKL"/>
</dbReference>
<evidence type="ECO:0000259" key="1">
    <source>
        <dbReference type="SMART" id="SM00587"/>
    </source>
</evidence>
<name>A0AAN9Y9C3_9HEMI</name>
<dbReference type="SMART" id="SM00587">
    <property type="entry name" value="CHK"/>
    <property type="match status" value="1"/>
</dbReference>
<dbReference type="PANTHER" id="PTHR11012">
    <property type="entry name" value="PROTEIN KINASE-LIKE DOMAIN-CONTAINING"/>
    <property type="match status" value="1"/>
</dbReference>
<proteinExistence type="predicted"/>
<dbReference type="InterPro" id="IPR011009">
    <property type="entry name" value="Kinase-like_dom_sf"/>
</dbReference>
<sequence length="390" mass="45629">MSFSVDETLLIKCLHRANPKSSEILIKEYDYKPYSITPGSNYTSEIYSVFVKFECDGKTQEEFMVFKVPYVHKLYNQMQKAGVYEKENYMYNTIVPKLMEIASLSMLPKHYCVTESQILVLEDLTKAGYILEDQKQWKLEPSVLLLNELAKFHAASVKLRQLHPSVLEPAPTPTLFREEVVVAIKNRVYPYLVEILKAENMDQRVLEKFAEYKEKIDFNSICQIPNRKHNFGVLNHGNLKSNNLLLKKNFSGLNSLKIIDYQTYFWDSPIFDFLYFFILNVDCDVFEKHQDKLIEQYLATLNDSLSNLKCDLAYSKEAFEVDLENSKLYQVFTLLFSSVLVIRECIPGFLHGDPLSVPSPQNIDKICKDELFNGRFVKWFRYFHKLGYFN</sequence>
<accession>A0AAN9Y9C3</accession>